<evidence type="ECO:0000313" key="2">
    <source>
        <dbReference type="EMBL" id="CAI2361860.1"/>
    </source>
</evidence>
<protein>
    <submittedName>
        <fullName evidence="2">Uncharacterized protein</fullName>
    </submittedName>
</protein>
<evidence type="ECO:0000313" key="3">
    <source>
        <dbReference type="Proteomes" id="UP001295684"/>
    </source>
</evidence>
<reference evidence="2" key="1">
    <citation type="submission" date="2023-07" db="EMBL/GenBank/DDBJ databases">
        <authorList>
            <consortium name="AG Swart"/>
            <person name="Singh M."/>
            <person name="Singh A."/>
            <person name="Seah K."/>
            <person name="Emmerich C."/>
        </authorList>
    </citation>
    <scope>NUCLEOTIDE SEQUENCE</scope>
    <source>
        <strain evidence="2">DP1</strain>
    </source>
</reference>
<comment type="caution">
    <text evidence="2">The sequence shown here is derived from an EMBL/GenBank/DDBJ whole genome shotgun (WGS) entry which is preliminary data.</text>
</comment>
<proteinExistence type="predicted"/>
<dbReference type="EMBL" id="CAMPGE010003037">
    <property type="protein sequence ID" value="CAI2361860.1"/>
    <property type="molecule type" value="Genomic_DNA"/>
</dbReference>
<accession>A0AAD1X8Z6</accession>
<keyword evidence="3" id="KW-1185">Reference proteome</keyword>
<dbReference type="Proteomes" id="UP001295684">
    <property type="component" value="Unassembled WGS sequence"/>
</dbReference>
<name>A0AAD1X8Z6_EUPCR</name>
<gene>
    <name evidence="2" type="ORF">ECRASSUSDP1_LOCUS3174</name>
</gene>
<sequence length="439" mass="50618">MLLVTIQISSLTFKVKSHSKESVERKILHYGSKDSKNFSNAYLDNLGSNDSNDVNNKLLHVSALPEDIEIGSNASPFNNAINKYINSKGKSMCGTHTNFNPKKRLTLYNQNDKRWGKVASRQSKRHLSENCEERRNTYLNNKGFGNYPYYGTSTKFMQMNNKPRQLPSIGEKVKRKTKRASSNTKENLAYNKNFKKNEKRDRIINTAFGSKKSRETPDYEDKLKANLPGQKIRIEVNKHNVDHQDLNPNHNESSNLLFYDFNAGARQFRFGGGKNSRLATRGEFQRTGMQGAKFIDHDIIESEGLEGNGCRRRPTTSYNQGGDRLPSRAVKTRDRARCMNMAKKKKHLKKEKLAIKKKNISPQNNRVGVVNKNHRKERQNLHTAFPMKNNAIFVEFGDNEYAPNPQYRFRERMAGKNIIIEEQENFEDDQEPSREVYAL</sequence>
<dbReference type="AlphaFoldDB" id="A0AAD1X8Z6"/>
<feature type="region of interest" description="Disordered" evidence="1">
    <location>
        <begin position="305"/>
        <end position="326"/>
    </location>
</feature>
<evidence type="ECO:0000256" key="1">
    <source>
        <dbReference type="SAM" id="MobiDB-lite"/>
    </source>
</evidence>
<organism evidence="2 3">
    <name type="scientific">Euplotes crassus</name>
    <dbReference type="NCBI Taxonomy" id="5936"/>
    <lineage>
        <taxon>Eukaryota</taxon>
        <taxon>Sar</taxon>
        <taxon>Alveolata</taxon>
        <taxon>Ciliophora</taxon>
        <taxon>Intramacronucleata</taxon>
        <taxon>Spirotrichea</taxon>
        <taxon>Hypotrichia</taxon>
        <taxon>Euplotida</taxon>
        <taxon>Euplotidae</taxon>
        <taxon>Moneuplotes</taxon>
    </lineage>
</organism>